<protein>
    <recommendedName>
        <fullName evidence="11">Presenilin</fullName>
        <ecNumber evidence="11">3.4.23.-</ecNumber>
    </recommendedName>
</protein>
<feature type="region of interest" description="Disordered" evidence="12">
    <location>
        <begin position="304"/>
        <end position="346"/>
    </location>
</feature>
<feature type="transmembrane region" description="Helical" evidence="11">
    <location>
        <begin position="413"/>
        <end position="437"/>
    </location>
</feature>
<evidence type="ECO:0000256" key="2">
    <source>
        <dbReference type="ARBA" id="ARBA00022692"/>
    </source>
</evidence>
<keyword evidence="11" id="KW-0645">Protease</keyword>
<dbReference type="InterPro" id="IPR001108">
    <property type="entry name" value="Peptidase_A22A"/>
</dbReference>
<evidence type="ECO:0000256" key="8">
    <source>
        <dbReference type="ARBA" id="ARBA00023136"/>
    </source>
</evidence>
<evidence type="ECO:0000256" key="1">
    <source>
        <dbReference type="ARBA" id="ARBA00008604"/>
    </source>
</evidence>
<dbReference type="PANTHER" id="PTHR10202:SF13">
    <property type="entry name" value="PRESENILIN HOMOLOG"/>
    <property type="match status" value="1"/>
</dbReference>
<evidence type="ECO:0000256" key="11">
    <source>
        <dbReference type="RuleBase" id="RU361148"/>
    </source>
</evidence>
<comment type="subcellular location">
    <subcellularLocation>
        <location evidence="11">Endoplasmic reticulum membrane</location>
        <topology evidence="11">Multi-pass membrane protein</topology>
    </subcellularLocation>
    <subcellularLocation>
        <location evidence="11">Golgi apparatus membrane</location>
        <topology evidence="11">Multi-pass membrane protein</topology>
    </subcellularLocation>
</comment>
<dbReference type="InterPro" id="IPR042524">
    <property type="entry name" value="Presenilin_C"/>
</dbReference>
<dbReference type="GO" id="GO:0070765">
    <property type="term" value="C:gamma-secretase complex"/>
    <property type="evidence" value="ECO:0007669"/>
    <property type="project" value="TreeGrafter"/>
</dbReference>
<dbReference type="GO" id="GO:0007219">
    <property type="term" value="P:Notch signaling pathway"/>
    <property type="evidence" value="ECO:0007669"/>
    <property type="project" value="UniProtKB-KW"/>
</dbReference>
<feature type="compositionally biased region" description="Polar residues" evidence="12">
    <location>
        <begin position="23"/>
        <end position="32"/>
    </location>
</feature>
<dbReference type="PANTHER" id="PTHR10202">
    <property type="entry name" value="PRESENILIN"/>
    <property type="match status" value="1"/>
</dbReference>
<reference evidence="13" key="1">
    <citation type="journal article" date="2003" name="Gene">
        <title>A unifying model for functional difference and redundancy of presenilin-1 and -2 in cell apoptosis and differentiation.</title>
        <authorList>
            <person name="Hashimoto-Gotoh T."/>
            <person name="Tsujimura A."/>
            <person name="Watanabe Y."/>
            <person name="Iwabe N."/>
            <person name="Miyata T."/>
            <person name="Tabira T."/>
        </authorList>
    </citation>
    <scope>NUCLEOTIDE SEQUENCE</scope>
</reference>
<keyword evidence="4 11" id="KW-0256">Endoplasmic reticulum</keyword>
<dbReference type="PRINTS" id="PR01072">
    <property type="entry name" value="PRESENILIN"/>
</dbReference>
<evidence type="ECO:0000256" key="7">
    <source>
        <dbReference type="ARBA" id="ARBA00023034"/>
    </source>
</evidence>
<proteinExistence type="evidence at transcript level"/>
<dbReference type="GO" id="GO:0006509">
    <property type="term" value="P:membrane protein ectodomain proteolysis"/>
    <property type="evidence" value="ECO:0007669"/>
    <property type="project" value="TreeGrafter"/>
</dbReference>
<dbReference type="GO" id="GO:0000139">
    <property type="term" value="C:Golgi membrane"/>
    <property type="evidence" value="ECO:0007669"/>
    <property type="project" value="UniProtKB-SubCell"/>
</dbReference>
<evidence type="ECO:0000313" key="13">
    <source>
        <dbReference type="EMBL" id="BAE19681.1"/>
    </source>
</evidence>
<dbReference type="Gene3D" id="1.10.472.100">
    <property type="entry name" value="Presenilin"/>
    <property type="match status" value="1"/>
</dbReference>
<dbReference type="SMR" id="Q4AEI4"/>
<comment type="function">
    <text evidence="11">Probable subunit of the gamma-secretase complex, an endoprotease complex that catalyzes the intramembrane cleavage of integral membrane proteins such as Notch receptors.</text>
</comment>
<evidence type="ECO:0000256" key="4">
    <source>
        <dbReference type="ARBA" id="ARBA00022824"/>
    </source>
</evidence>
<dbReference type="InterPro" id="IPR006639">
    <property type="entry name" value="Preselin/SPP"/>
</dbReference>
<dbReference type="EMBL" id="AB118572">
    <property type="protein sequence ID" value="BAE19681.1"/>
    <property type="molecule type" value="mRNA"/>
</dbReference>
<feature type="transmembrane region" description="Helical" evidence="11">
    <location>
        <begin position="199"/>
        <end position="217"/>
    </location>
</feature>
<name>Q4AEI4_9METZ</name>
<feature type="compositionally biased region" description="Basic and acidic residues" evidence="12">
    <location>
        <begin position="1"/>
        <end position="21"/>
    </location>
</feature>
<evidence type="ECO:0000256" key="12">
    <source>
        <dbReference type="SAM" id="MobiDB-lite"/>
    </source>
</evidence>
<accession>Q4AEI4</accession>
<keyword evidence="7 11" id="KW-0333">Golgi apparatus</keyword>
<keyword evidence="3 11" id="KW-0378">Hydrolase</keyword>
<evidence type="ECO:0000256" key="9">
    <source>
        <dbReference type="ARBA" id="ARBA00053367"/>
    </source>
</evidence>
<feature type="compositionally biased region" description="Polar residues" evidence="12">
    <location>
        <begin position="326"/>
        <end position="343"/>
    </location>
</feature>
<evidence type="ECO:0000256" key="5">
    <source>
        <dbReference type="ARBA" id="ARBA00022976"/>
    </source>
</evidence>
<feature type="transmembrane region" description="Helical" evidence="11">
    <location>
        <begin position="449"/>
        <end position="470"/>
    </location>
</feature>
<keyword evidence="5 11" id="KW-0914">Notch signaling pathway</keyword>
<comment type="subunit">
    <text evidence="10">Homodimer. Component of the gamma-secretase complex, a complex composed of a presenilin homodimer, nicastrin, aph1 and pen2.</text>
</comment>
<evidence type="ECO:0000256" key="10">
    <source>
        <dbReference type="ARBA" id="ARBA00066080"/>
    </source>
</evidence>
<comment type="function">
    <text evidence="9">Probable catalytic subunit of the gamma-secretase complex, an endoprotease complex that catalyzes the intramembrane cleavage of integral membrane proteins such as Notch receptors. Requires the other members of the gamma-secretase complex to have a protease activity.</text>
</comment>
<feature type="transmembrane region" description="Helical" evidence="11">
    <location>
        <begin position="84"/>
        <end position="108"/>
    </location>
</feature>
<feature type="transmembrane region" description="Helical" evidence="11">
    <location>
        <begin position="229"/>
        <end position="245"/>
    </location>
</feature>
<dbReference type="GO" id="GO:0005789">
    <property type="term" value="C:endoplasmic reticulum membrane"/>
    <property type="evidence" value="ECO:0007669"/>
    <property type="project" value="UniProtKB-SubCell"/>
</dbReference>
<dbReference type="EC" id="3.4.23.-" evidence="11"/>
<organism evidence="13">
    <name type="scientific">Ephydatia fluviatilis</name>
    <dbReference type="NCBI Taxonomy" id="31330"/>
    <lineage>
        <taxon>Eukaryota</taxon>
        <taxon>Metazoa</taxon>
        <taxon>Porifera</taxon>
        <taxon>Demospongiae</taxon>
        <taxon>Heteroscleromorpha</taxon>
        <taxon>Spongillida</taxon>
        <taxon>Spongillidae</taxon>
        <taxon>Ephydatia</taxon>
    </lineage>
</organism>
<feature type="region of interest" description="Disordered" evidence="12">
    <location>
        <begin position="1"/>
        <end position="46"/>
    </location>
</feature>
<keyword evidence="6 11" id="KW-1133">Transmembrane helix</keyword>
<sequence>MEQENGEKYDSEEATVQDDRTPLSASPVTTPSHEGEGTEGGASSSGGCKACLQSALNVLPSIGEDSEDDREHDEEILKFGATQVIMLMVPVLICMVLVVATEITVSLLQPPSGTYLVYTPLREESAGSGGVTFLFALVNALIVIGLVVVMTVVLVLLFKFECYRAIQGWLLLSSASLLFVFCSLFFVNILYVHNLLMDWFTFALIVWNFGVVGLLVIHWKGPLRLQQAYLIMVCAVAASVLLKYLPNWTTWVLLALISVYDLIAVMCPKGPLRILVNLAKERNMDIFPSLIYSSTMVWTIGMADSNEKKDDEEDKDSDGEKESTSIERSQQQATLTGEGSQYTAHRDGASVEGGASVAAVTIRNAGNGEGAHVQHSEEEEEGEERRGFKLGLGDFIFYSILVGRAAHDSDGDWVIISSCFVAILIGLCLTSLILGIVRRALPALPISIFFGLMFYFSSRYLIAPFVNVMITTQVFM</sequence>
<feature type="transmembrane region" description="Helical" evidence="11">
    <location>
        <begin position="251"/>
        <end position="272"/>
    </location>
</feature>
<dbReference type="GO" id="GO:0016485">
    <property type="term" value="P:protein processing"/>
    <property type="evidence" value="ECO:0007669"/>
    <property type="project" value="InterPro"/>
</dbReference>
<dbReference type="GO" id="GO:0034205">
    <property type="term" value="P:amyloid-beta formation"/>
    <property type="evidence" value="ECO:0007669"/>
    <property type="project" value="TreeGrafter"/>
</dbReference>
<dbReference type="AlphaFoldDB" id="Q4AEI4"/>
<keyword evidence="8 11" id="KW-0472">Membrane</keyword>
<keyword evidence="2 11" id="KW-0812">Transmembrane</keyword>
<dbReference type="GO" id="GO:0055074">
    <property type="term" value="P:calcium ion homeostasis"/>
    <property type="evidence" value="ECO:0007669"/>
    <property type="project" value="TreeGrafter"/>
</dbReference>
<dbReference type="GO" id="GO:0042500">
    <property type="term" value="F:aspartic endopeptidase activity, intramembrane cleaving"/>
    <property type="evidence" value="ECO:0007669"/>
    <property type="project" value="InterPro"/>
</dbReference>
<dbReference type="Pfam" id="PF01080">
    <property type="entry name" value="Presenilin"/>
    <property type="match status" value="1"/>
</dbReference>
<dbReference type="GO" id="GO:0044351">
    <property type="term" value="P:macropinocytosis"/>
    <property type="evidence" value="ECO:0007669"/>
    <property type="project" value="UniProtKB-ARBA"/>
</dbReference>
<feature type="transmembrane region" description="Helical" evidence="11">
    <location>
        <begin position="128"/>
        <end position="157"/>
    </location>
</feature>
<dbReference type="FunFam" id="1.10.472.100:FF:000003">
    <property type="entry name" value="Presenilin"/>
    <property type="match status" value="1"/>
</dbReference>
<evidence type="ECO:0000256" key="6">
    <source>
        <dbReference type="ARBA" id="ARBA00022989"/>
    </source>
</evidence>
<comment type="domain">
    <text evidence="11">The PAL motif is required for normal active site conformation.</text>
</comment>
<comment type="similarity">
    <text evidence="1 11">Belongs to the peptidase A22A family.</text>
</comment>
<evidence type="ECO:0000256" key="3">
    <source>
        <dbReference type="ARBA" id="ARBA00022801"/>
    </source>
</evidence>
<dbReference type="SMART" id="SM00730">
    <property type="entry name" value="PSN"/>
    <property type="match status" value="1"/>
</dbReference>
<feature type="transmembrane region" description="Helical" evidence="11">
    <location>
        <begin position="169"/>
        <end position="193"/>
    </location>
</feature>